<evidence type="ECO:0000313" key="1">
    <source>
        <dbReference type="EMBL" id="KAI9914938.1"/>
    </source>
</evidence>
<reference evidence="1 2" key="1">
    <citation type="journal article" date="2022" name="bioRxiv">
        <title>The genome of the oomycete Peronosclerospora sorghi, a cosmopolitan pathogen of maize and sorghum, is inflated with dispersed pseudogenes.</title>
        <authorList>
            <person name="Fletcher K."/>
            <person name="Martin F."/>
            <person name="Isakeit T."/>
            <person name="Cavanaugh K."/>
            <person name="Magill C."/>
            <person name="Michelmore R."/>
        </authorList>
    </citation>
    <scope>NUCLEOTIDE SEQUENCE [LARGE SCALE GENOMIC DNA]</scope>
    <source>
        <strain evidence="1">P6</strain>
    </source>
</reference>
<dbReference type="Proteomes" id="UP001163321">
    <property type="component" value="Chromosome 3"/>
</dbReference>
<dbReference type="EMBL" id="CM047582">
    <property type="protein sequence ID" value="KAI9914938.1"/>
    <property type="molecule type" value="Genomic_DNA"/>
</dbReference>
<comment type="caution">
    <text evidence="1">The sequence shown here is derived from an EMBL/GenBank/DDBJ whole genome shotgun (WGS) entry which is preliminary data.</text>
</comment>
<protein>
    <submittedName>
        <fullName evidence="1">Uncharacterized protein</fullName>
    </submittedName>
</protein>
<organism evidence="1 2">
    <name type="scientific">Peronosclerospora sorghi</name>
    <dbReference type="NCBI Taxonomy" id="230839"/>
    <lineage>
        <taxon>Eukaryota</taxon>
        <taxon>Sar</taxon>
        <taxon>Stramenopiles</taxon>
        <taxon>Oomycota</taxon>
        <taxon>Peronosporomycetes</taxon>
        <taxon>Peronosporales</taxon>
        <taxon>Peronosporaceae</taxon>
        <taxon>Peronosclerospora</taxon>
    </lineage>
</organism>
<proteinExistence type="predicted"/>
<accession>A0ACC0WA09</accession>
<name>A0ACC0WA09_9STRA</name>
<evidence type="ECO:0000313" key="2">
    <source>
        <dbReference type="Proteomes" id="UP001163321"/>
    </source>
</evidence>
<sequence length="1082" mass="120057">MLFGSQYDDDGGTDNSGSPTTPSKTPRKKKSVASTRRSSKLDNRRDRVRPSMAGTISAVMVAGQTSPTKSFDSTNSSSTSTAASVQTNPRNSGSFNYAGFDGTVHATSNSNAAVNLVPKSRRRVSKKKNERMKKHKRPVDLQCMYPSVWKQLQFRKKIVQLATNRSEKPICVTGVDGFLASWIVCELLSRGYRVRGTVQNGKDDISGLLQLPNASKNFSVVETSLLTPEACDMAVQGCDFVIHTGTPSSCSVRDPLSEQREPGVHSIGSRMHCIIPMMTNFIQACARSRIKRVVLTSSIAAMADSVTPDSIINDACWNVTSSLEKNPHFLSLKLAEEAAWQLVDQLPSDRRIDLVTMNPGTLFGPMLSKSKLAPGNQVIYDLITGQYSALVDLNWNMIDVRDCAVAHIAALENNDARGRYICVNKTVWLKDIVDMLSNNGYSGRELPWKVGLPSWVGRFPAYSVQLGQVGASLYARDPNSVRPSPYLGDKLVEHLNIRFRSVESTVVESANDLLKWGLIKPWAEDHEAVECGCCHNPFTFYRRKHHCRECGVIICNDCSMSRAAVEGSEGRARLCDTCVKGSIPQLLDLLRDDDPDKKRTAVIALESLMENPSNHDYVTRFSGILLLMNAIHHADESISSHAAGALCALSRNVASTLQMVLEGAVLQMLEVEENLSTWAMCLHALRNIWKQINRQDFRRMLHAVARVSAGANIEELRGNILLTFVHMMDAEEVPSLLSEGLLSVLYHMLQSTSEYPRCAAAHAIKHLVPAGYDPDVTINVPPYLVDDHEELFLNSSLSDLQFLVKGHIAPINAHKVVLFFRNSYFKNMVKFGSATSQTAVIEVDNCSYEVFSILLRFLYTGKVDITPDVAEELLRASSYYCVYELQKRTEAFLSGQICVENVVDLLTLSEECNADDLKKNCVPFLMRHIHEVVRLPAFEEHRVRSSEEVLNALTTMLGPEWEESYAKLKQSIGHKDTEDETTCAETETTNREEEVREPNVHAVNDVRDAPLSPHFLLSAVPPPSASGNSAAFATDSPRLTPVGEEQATDEFHFMKTFGTDDLLFHRSRNFSDYSEGLSEGVC</sequence>
<keyword evidence="2" id="KW-1185">Reference proteome</keyword>
<gene>
    <name evidence="1" type="ORF">PsorP6_008290</name>
</gene>